<feature type="signal peptide" evidence="1">
    <location>
        <begin position="1"/>
        <end position="26"/>
    </location>
</feature>
<keyword evidence="3" id="KW-1185">Reference proteome</keyword>
<dbReference type="Proteomes" id="UP001139488">
    <property type="component" value="Unassembled WGS sequence"/>
</dbReference>
<proteinExistence type="predicted"/>
<name>A0A9X2AWK5_9VIBR</name>
<dbReference type="EMBL" id="JAJNNZ010000008">
    <property type="protein sequence ID" value="MCJ2377455.1"/>
    <property type="molecule type" value="Genomic_DNA"/>
</dbReference>
<sequence length="135" mass="15245">MPAFKNKTLITALLAMLAVASPGANASLFSSSDKNYDTVLDVPLEGTRIEIGEDQDEVFDAVQKGLIKPFSALFATVENDLNGRIIKVELEEDDDEWFYELKLMHEQDIIKVEYNATTLELIELRGRNLQKVIKR</sequence>
<evidence type="ECO:0008006" key="4">
    <source>
        <dbReference type="Google" id="ProtNLM"/>
    </source>
</evidence>
<feature type="chain" id="PRO_5040962542" description="PepSY domain-containing protein" evidence="1">
    <location>
        <begin position="27"/>
        <end position="135"/>
    </location>
</feature>
<organism evidence="2 3">
    <name type="scientific">Vibrio gelatinilyticus</name>
    <dbReference type="NCBI Taxonomy" id="2893468"/>
    <lineage>
        <taxon>Bacteria</taxon>
        <taxon>Pseudomonadati</taxon>
        <taxon>Pseudomonadota</taxon>
        <taxon>Gammaproteobacteria</taxon>
        <taxon>Vibrionales</taxon>
        <taxon>Vibrionaceae</taxon>
        <taxon>Vibrio</taxon>
    </lineage>
</organism>
<evidence type="ECO:0000313" key="3">
    <source>
        <dbReference type="Proteomes" id="UP001139488"/>
    </source>
</evidence>
<comment type="caution">
    <text evidence="2">The sequence shown here is derived from an EMBL/GenBank/DDBJ whole genome shotgun (WGS) entry which is preliminary data.</text>
</comment>
<reference evidence="2" key="1">
    <citation type="submission" date="2021-11" db="EMBL/GenBank/DDBJ databases">
        <title>Vibrio ZSDE26 sp. nov. and Vibrio ZSDZ34 sp. nov., isolated from coastal seawater in Qingdao.</title>
        <authorList>
            <person name="Zhang P."/>
        </authorList>
    </citation>
    <scope>NUCLEOTIDE SEQUENCE</scope>
    <source>
        <strain evidence="2">ZSDZ34</strain>
    </source>
</reference>
<accession>A0A9X2AWK5</accession>
<dbReference type="AlphaFoldDB" id="A0A9X2AWK5"/>
<evidence type="ECO:0000313" key="2">
    <source>
        <dbReference type="EMBL" id="MCJ2377455.1"/>
    </source>
</evidence>
<evidence type="ECO:0000256" key="1">
    <source>
        <dbReference type="SAM" id="SignalP"/>
    </source>
</evidence>
<dbReference type="Gene3D" id="3.10.450.40">
    <property type="match status" value="1"/>
</dbReference>
<gene>
    <name evidence="2" type="ORF">LNL84_11495</name>
</gene>
<protein>
    <recommendedName>
        <fullName evidence="4">PepSY domain-containing protein</fullName>
    </recommendedName>
</protein>
<keyword evidence="1" id="KW-0732">Signal</keyword>